<organism evidence="2 3">
    <name type="scientific">Coniella lustricola</name>
    <dbReference type="NCBI Taxonomy" id="2025994"/>
    <lineage>
        <taxon>Eukaryota</taxon>
        <taxon>Fungi</taxon>
        <taxon>Dikarya</taxon>
        <taxon>Ascomycota</taxon>
        <taxon>Pezizomycotina</taxon>
        <taxon>Sordariomycetes</taxon>
        <taxon>Sordariomycetidae</taxon>
        <taxon>Diaporthales</taxon>
        <taxon>Schizoparmaceae</taxon>
        <taxon>Coniella</taxon>
    </lineage>
</organism>
<proteinExistence type="predicted"/>
<feature type="compositionally biased region" description="Polar residues" evidence="1">
    <location>
        <begin position="205"/>
        <end position="214"/>
    </location>
</feature>
<feature type="region of interest" description="Disordered" evidence="1">
    <location>
        <begin position="29"/>
        <end position="61"/>
    </location>
</feature>
<protein>
    <submittedName>
        <fullName evidence="2">Uncharacterized protein</fullName>
    </submittedName>
</protein>
<sequence>MPYLNVIHNFTRLRFRLLPTTIITPGPCSAVPHSTRHPSCALKSASDKETSKPTNLSFRSSPTSSWILTHRLFHSASSATRYVQQQQQQQQQQQWPCSTSASPPITITSSIFVSTTPLFHARNPPRGTARASTSLQRFSSTTTTITTTYETNTMPRLRPRTQPSYQTDTSETDMTNLDHHTSQQPHKQTESKGRGNDDMLAPTRTKPQSTNKPRPNTSPTTTDNDNDIDTNTTSDNNHILPTILIPDIDYEDGEYKDNDNESNHDRHENYDHHLPIPRLSGRGWTFWL</sequence>
<evidence type="ECO:0000313" key="3">
    <source>
        <dbReference type="Proteomes" id="UP000241462"/>
    </source>
</evidence>
<feature type="compositionally biased region" description="Low complexity" evidence="1">
    <location>
        <begin position="215"/>
        <end position="237"/>
    </location>
</feature>
<feature type="compositionally biased region" description="Low complexity" evidence="1">
    <location>
        <begin position="141"/>
        <end position="153"/>
    </location>
</feature>
<feature type="compositionally biased region" description="Polar residues" evidence="1">
    <location>
        <begin position="52"/>
        <end position="61"/>
    </location>
</feature>
<evidence type="ECO:0000313" key="2">
    <source>
        <dbReference type="EMBL" id="PSR97814.1"/>
    </source>
</evidence>
<dbReference type="Proteomes" id="UP000241462">
    <property type="component" value="Unassembled WGS sequence"/>
</dbReference>
<feature type="compositionally biased region" description="Polar residues" evidence="1">
    <location>
        <begin position="161"/>
        <end position="175"/>
    </location>
</feature>
<feature type="compositionally biased region" description="Polar residues" evidence="1">
    <location>
        <begin position="130"/>
        <end position="140"/>
    </location>
</feature>
<dbReference type="EMBL" id="KZ678388">
    <property type="protein sequence ID" value="PSR97814.1"/>
    <property type="molecule type" value="Genomic_DNA"/>
</dbReference>
<dbReference type="AlphaFoldDB" id="A0A2T3AHV3"/>
<feature type="compositionally biased region" description="Basic and acidic residues" evidence="1">
    <location>
        <begin position="176"/>
        <end position="197"/>
    </location>
</feature>
<evidence type="ECO:0000256" key="1">
    <source>
        <dbReference type="SAM" id="MobiDB-lite"/>
    </source>
</evidence>
<keyword evidence="3" id="KW-1185">Reference proteome</keyword>
<gene>
    <name evidence="2" type="ORF">BD289DRAFT_74917</name>
</gene>
<name>A0A2T3AHV3_9PEZI</name>
<feature type="compositionally biased region" description="Basic and acidic residues" evidence="1">
    <location>
        <begin position="253"/>
        <end position="274"/>
    </location>
</feature>
<dbReference type="InParanoid" id="A0A2T3AHV3"/>
<reference evidence="2 3" key="1">
    <citation type="journal article" date="2018" name="Mycol. Prog.">
        <title>Coniella lustricola, a new species from submerged detritus.</title>
        <authorList>
            <person name="Raudabaugh D.B."/>
            <person name="Iturriaga T."/>
            <person name="Carver A."/>
            <person name="Mondo S."/>
            <person name="Pangilinan J."/>
            <person name="Lipzen A."/>
            <person name="He G."/>
            <person name="Amirebrahimi M."/>
            <person name="Grigoriev I.V."/>
            <person name="Miller A.N."/>
        </authorList>
    </citation>
    <scope>NUCLEOTIDE SEQUENCE [LARGE SCALE GENOMIC DNA]</scope>
    <source>
        <strain evidence="2 3">B22-T-1</strain>
    </source>
</reference>
<accession>A0A2T3AHV3</accession>
<feature type="region of interest" description="Disordered" evidence="1">
    <location>
        <begin position="119"/>
        <end position="274"/>
    </location>
</feature>